<dbReference type="InterPro" id="IPR052895">
    <property type="entry name" value="HetReg/Transcr_Mod"/>
</dbReference>
<name>A0AAD9M4E2_9PEZI</name>
<dbReference type="PANTHER" id="PTHR24148">
    <property type="entry name" value="ANKYRIN REPEAT DOMAIN-CONTAINING PROTEIN 39 HOMOLOG-RELATED"/>
    <property type="match status" value="1"/>
</dbReference>
<protein>
    <submittedName>
        <fullName evidence="2">Heterokaryon incompatibility protein</fullName>
    </submittedName>
</protein>
<organism evidence="2 3">
    <name type="scientific">Colletotrichum zoysiae</name>
    <dbReference type="NCBI Taxonomy" id="1216348"/>
    <lineage>
        <taxon>Eukaryota</taxon>
        <taxon>Fungi</taxon>
        <taxon>Dikarya</taxon>
        <taxon>Ascomycota</taxon>
        <taxon>Pezizomycotina</taxon>
        <taxon>Sordariomycetes</taxon>
        <taxon>Hypocreomycetidae</taxon>
        <taxon>Glomerellales</taxon>
        <taxon>Glomerellaceae</taxon>
        <taxon>Colletotrichum</taxon>
        <taxon>Colletotrichum graminicola species complex</taxon>
    </lineage>
</organism>
<dbReference type="Proteomes" id="UP001232148">
    <property type="component" value="Unassembled WGS sequence"/>
</dbReference>
<dbReference type="AlphaFoldDB" id="A0AAD9M4E2"/>
<evidence type="ECO:0000259" key="1">
    <source>
        <dbReference type="Pfam" id="PF06985"/>
    </source>
</evidence>
<keyword evidence="3" id="KW-1185">Reference proteome</keyword>
<proteinExistence type="predicted"/>
<dbReference type="PANTHER" id="PTHR24148:SF64">
    <property type="entry name" value="HETEROKARYON INCOMPATIBILITY DOMAIN-CONTAINING PROTEIN"/>
    <property type="match status" value="1"/>
</dbReference>
<dbReference type="Pfam" id="PF06985">
    <property type="entry name" value="HET"/>
    <property type="match status" value="1"/>
</dbReference>
<dbReference type="Pfam" id="PF26639">
    <property type="entry name" value="Het-6_barrel"/>
    <property type="match status" value="1"/>
</dbReference>
<gene>
    <name evidence="2" type="ORF">LX32DRAFT_613407</name>
</gene>
<dbReference type="EMBL" id="MU842839">
    <property type="protein sequence ID" value="KAK2031512.1"/>
    <property type="molecule type" value="Genomic_DNA"/>
</dbReference>
<accession>A0AAD9M4E2</accession>
<sequence>MNYDNFKISGRMIRLITIHPLAPYQQESAPLHCTIQTATLPAELKDCDPSLLPANYVDFDDEITNKPIEPFGGSFRQDISTIEGTTEESMPQGVDEEKPKHEIILPLNELSNMISAEDLLTAVRSSELNDKIKINRLLDDSVTWEGKLDTKHLNPFFRPPNPKQPIDRESYVAMSYSWGPEKPSAAIHLNGIEVDVRENLAAGLRRFRTMDYFKRGGKIWIDALCINQSDEAEKATQIPMMGSIYKLAANVIVWLGSETEGSAGVIDRLQMLSSLYRTEYIETFDRSDPFTATAWRNMAQIRLRTSFLKLKTVYSQLDLETREDDFRLYEFFDRPYWRRLWIIQELCMGRAGMPIVCGSRVTQWRYIRDGALVHTAFLHMLQEKLPETVYQFTHGPVKNGLSIFHVAQIAQLEIHGHRKRLPPVDTSWLPIFSNFGEDDGILHGSVFQRALHLASEAECYHLHDSVYGLLSIPGLPDLGLTVDYTKHIATVLTEFAVACVTKGKSLELFSLIDGCGMPILDAQGSLLDRRRLPSWVPYLARTPEQRIGTIKGNWHASGNNQAFTFDGFNVEPNIRNGNVLTCYGFIAEMVDGVGALSKPDMEIGSRYDPVFRAWVVQPTGKYTSSSEFGPEALDDFVDMTSPRSRVAKRLMEGPRVSWVLTCGADVQGIKQSFDCLYDAFPEDEPSTQSPFYRNWHFINSSADLLIGDRPLSSYFGLCPREDWDPKKNMNTRAARQAMETCTRNRRLIVTNSGLLGLAPTLAQPGDAVMVLIGHGRPVVARRLKDELGQDTPLWLLVGEAFVNGMMEWETMDRDVMSGPKRIKQINFV</sequence>
<comment type="caution">
    <text evidence="2">The sequence shown here is derived from an EMBL/GenBank/DDBJ whole genome shotgun (WGS) entry which is preliminary data.</text>
</comment>
<reference evidence="2" key="1">
    <citation type="submission" date="2021-06" db="EMBL/GenBank/DDBJ databases">
        <title>Comparative genomics, transcriptomics and evolutionary studies reveal genomic signatures of adaptation to plant cell wall in hemibiotrophic fungi.</title>
        <authorList>
            <consortium name="DOE Joint Genome Institute"/>
            <person name="Baroncelli R."/>
            <person name="Diaz J.F."/>
            <person name="Benocci T."/>
            <person name="Peng M."/>
            <person name="Battaglia E."/>
            <person name="Haridas S."/>
            <person name="Andreopoulos W."/>
            <person name="Labutti K."/>
            <person name="Pangilinan J."/>
            <person name="Floch G.L."/>
            <person name="Makela M.R."/>
            <person name="Henrissat B."/>
            <person name="Grigoriev I.V."/>
            <person name="Crouch J.A."/>
            <person name="De Vries R.P."/>
            <person name="Sukno S.A."/>
            <person name="Thon M.R."/>
        </authorList>
    </citation>
    <scope>NUCLEOTIDE SEQUENCE</scope>
    <source>
        <strain evidence="2">MAFF235873</strain>
    </source>
</reference>
<evidence type="ECO:0000313" key="3">
    <source>
        <dbReference type="Proteomes" id="UP001232148"/>
    </source>
</evidence>
<evidence type="ECO:0000313" key="2">
    <source>
        <dbReference type="EMBL" id="KAK2031512.1"/>
    </source>
</evidence>
<dbReference type="InterPro" id="IPR010730">
    <property type="entry name" value="HET"/>
</dbReference>
<feature type="domain" description="Heterokaryon incompatibility" evidence="1">
    <location>
        <begin position="171"/>
        <end position="345"/>
    </location>
</feature>